<dbReference type="GeneID" id="78223624"/>
<organism evidence="2 3">
    <name type="scientific">Haemophilus parahaemolyticus</name>
    <dbReference type="NCBI Taxonomy" id="735"/>
    <lineage>
        <taxon>Bacteria</taxon>
        <taxon>Pseudomonadati</taxon>
        <taxon>Pseudomonadota</taxon>
        <taxon>Gammaproteobacteria</taxon>
        <taxon>Pasteurellales</taxon>
        <taxon>Pasteurellaceae</taxon>
        <taxon>Haemophilus</taxon>
    </lineage>
</organism>
<dbReference type="KEGG" id="hpaa:E5Q53_00810"/>
<accession>A0AAE6JPZ1</accession>
<protein>
    <submittedName>
        <fullName evidence="2">Uncharacterized protein</fullName>
    </submittedName>
</protein>
<evidence type="ECO:0000313" key="2">
    <source>
        <dbReference type="EMBL" id="QEN10114.1"/>
    </source>
</evidence>
<feature type="coiled-coil region" evidence="1">
    <location>
        <begin position="21"/>
        <end position="48"/>
    </location>
</feature>
<dbReference type="AlphaFoldDB" id="A0AAE6JPZ1"/>
<sequence length="59" mass="7145">MKKNLNTLAKVFNETEKQSFVENVALHIEQTEERRLQKEEELKRVKRTGARLTDYRFSY</sequence>
<gene>
    <name evidence="2" type="ORF">E5Q53_00810</name>
</gene>
<dbReference type="EMBL" id="CP038817">
    <property type="protein sequence ID" value="QEN10114.1"/>
    <property type="molecule type" value="Genomic_DNA"/>
</dbReference>
<keyword evidence="1" id="KW-0175">Coiled coil</keyword>
<reference evidence="2 3" key="1">
    <citation type="submission" date="2019-04" db="EMBL/GenBank/DDBJ databases">
        <title>Complete Genome and Methylome Analysis of Haemophilus haemolyticus NEB129.</title>
        <authorList>
            <person name="Fomenkov A."/>
            <person name="Roberts R.J."/>
            <person name="Anton B.P."/>
            <person name="Vincze T."/>
        </authorList>
    </citation>
    <scope>NUCLEOTIDE SEQUENCE [LARGE SCALE GENOMIC DNA]</scope>
    <source>
        <strain evidence="2 3">NEB129</strain>
    </source>
</reference>
<evidence type="ECO:0000256" key="1">
    <source>
        <dbReference type="SAM" id="Coils"/>
    </source>
</evidence>
<evidence type="ECO:0000313" key="3">
    <source>
        <dbReference type="Proteomes" id="UP000323974"/>
    </source>
</evidence>
<proteinExistence type="predicted"/>
<dbReference type="Proteomes" id="UP000323974">
    <property type="component" value="Chromosome"/>
</dbReference>
<dbReference type="RefSeq" id="WP_005706271.1">
    <property type="nucleotide sequence ID" value="NZ_CP038817.1"/>
</dbReference>
<name>A0AAE6JPZ1_HAEPH</name>